<comment type="caution">
    <text evidence="3">The sequence shown here is derived from an EMBL/GenBank/DDBJ whole genome shotgun (WGS) entry which is preliminary data.</text>
</comment>
<reference evidence="3 4" key="1">
    <citation type="submission" date="2019-11" db="EMBL/GenBank/DDBJ databases">
        <title>Metabolism of dissolved organic matter in forest soils.</title>
        <authorList>
            <person name="Cyle K.T."/>
            <person name="Wilhelm R.C."/>
            <person name="Martinez C.E."/>
        </authorList>
    </citation>
    <scope>NUCLEOTIDE SEQUENCE [LARGE SCALE GENOMIC DNA]</scope>
    <source>
        <strain evidence="3 4">5N</strain>
    </source>
</reference>
<dbReference type="PRINTS" id="PR00081">
    <property type="entry name" value="GDHRDH"/>
</dbReference>
<dbReference type="Pfam" id="PF00106">
    <property type="entry name" value="adh_short"/>
    <property type="match status" value="1"/>
</dbReference>
<dbReference type="PANTHER" id="PTHR43976">
    <property type="entry name" value="SHORT CHAIN DEHYDROGENASE"/>
    <property type="match status" value="1"/>
</dbReference>
<dbReference type="Proteomes" id="UP000655523">
    <property type="component" value="Unassembled WGS sequence"/>
</dbReference>
<gene>
    <name evidence="3" type="ORF">GNZ13_27510</name>
</gene>
<dbReference type="Gene3D" id="3.40.50.720">
    <property type="entry name" value="NAD(P)-binding Rossmann-like Domain"/>
    <property type="match status" value="1"/>
</dbReference>
<evidence type="ECO:0000256" key="1">
    <source>
        <dbReference type="ARBA" id="ARBA00006484"/>
    </source>
</evidence>
<sequence>MADGANAERVFRCEHGDAGASSYCATKFAVEGITECLAIEVAPLGIHVTVVGPGYFSTEYLSGIPSSTRKKVIDAYAAKARATREATVAVNGKEANDPKKLAQALITLANADTPPLRLQCFEDRIAVTCPVPQGMAEIHYQMIQDGVRDAGKIQAVVDARWAPKG</sequence>
<evidence type="ECO:0000313" key="4">
    <source>
        <dbReference type="Proteomes" id="UP000655523"/>
    </source>
</evidence>
<dbReference type="EMBL" id="WOEZ01000151">
    <property type="protein sequence ID" value="NPT58214.1"/>
    <property type="molecule type" value="Genomic_DNA"/>
</dbReference>
<dbReference type="PANTHER" id="PTHR43976:SF16">
    <property type="entry name" value="SHORT-CHAIN DEHYDROGENASE_REDUCTASE FAMILY PROTEIN"/>
    <property type="match status" value="1"/>
</dbReference>
<accession>A0A972SKJ2</accession>
<dbReference type="InterPro" id="IPR020904">
    <property type="entry name" value="Sc_DH/Rdtase_CS"/>
</dbReference>
<comment type="similarity">
    <text evidence="1">Belongs to the short-chain dehydrogenases/reductases (SDR) family.</text>
</comment>
<dbReference type="InterPro" id="IPR036291">
    <property type="entry name" value="NAD(P)-bd_dom_sf"/>
</dbReference>
<evidence type="ECO:0000313" key="3">
    <source>
        <dbReference type="EMBL" id="NPT58214.1"/>
    </source>
</evidence>
<keyword evidence="4" id="KW-1185">Reference proteome</keyword>
<keyword evidence="2" id="KW-0560">Oxidoreductase</keyword>
<name>A0A972SKJ2_9BURK</name>
<dbReference type="InterPro" id="IPR051911">
    <property type="entry name" value="SDR_oxidoreductase"/>
</dbReference>
<dbReference type="RefSeq" id="WP_236002210.1">
    <property type="nucleotide sequence ID" value="NZ_WOEZ01000151.1"/>
</dbReference>
<protein>
    <submittedName>
        <fullName evidence="3">SDR family NAD(P)-dependent oxidoreductase</fullName>
    </submittedName>
</protein>
<dbReference type="InterPro" id="IPR002347">
    <property type="entry name" value="SDR_fam"/>
</dbReference>
<dbReference type="GO" id="GO:0016491">
    <property type="term" value="F:oxidoreductase activity"/>
    <property type="evidence" value="ECO:0007669"/>
    <property type="project" value="UniProtKB-KW"/>
</dbReference>
<proteinExistence type="inferred from homology"/>
<dbReference type="SUPFAM" id="SSF51735">
    <property type="entry name" value="NAD(P)-binding Rossmann-fold domains"/>
    <property type="match status" value="1"/>
</dbReference>
<organism evidence="3 4">
    <name type="scientific">Paraburkholderia elongata</name>
    <dbReference type="NCBI Taxonomy" id="2675747"/>
    <lineage>
        <taxon>Bacteria</taxon>
        <taxon>Pseudomonadati</taxon>
        <taxon>Pseudomonadota</taxon>
        <taxon>Betaproteobacteria</taxon>
        <taxon>Burkholderiales</taxon>
        <taxon>Burkholderiaceae</taxon>
        <taxon>Paraburkholderia</taxon>
    </lineage>
</organism>
<dbReference type="PROSITE" id="PS00061">
    <property type="entry name" value="ADH_SHORT"/>
    <property type="match status" value="1"/>
</dbReference>
<evidence type="ECO:0000256" key="2">
    <source>
        <dbReference type="ARBA" id="ARBA00023002"/>
    </source>
</evidence>
<dbReference type="AlphaFoldDB" id="A0A972SKJ2"/>